<protein>
    <recommendedName>
        <fullName evidence="9">GYF domain-containing protein</fullName>
    </recommendedName>
</protein>
<proteinExistence type="predicted"/>
<keyword evidence="3" id="KW-1133">Transmembrane helix</keyword>
<dbReference type="EMBL" id="PJZF01000051">
    <property type="protein sequence ID" value="PLR29757.1"/>
    <property type="molecule type" value="Genomic_DNA"/>
</dbReference>
<evidence type="ECO:0000256" key="2">
    <source>
        <dbReference type="ARBA" id="ARBA00022692"/>
    </source>
</evidence>
<evidence type="ECO:0000256" key="3">
    <source>
        <dbReference type="ARBA" id="ARBA00022989"/>
    </source>
</evidence>
<evidence type="ECO:0000259" key="5">
    <source>
        <dbReference type="Pfam" id="PF06271"/>
    </source>
</evidence>
<evidence type="ECO:0000313" key="7">
    <source>
        <dbReference type="EMBL" id="PLR29757.1"/>
    </source>
</evidence>
<dbReference type="GO" id="GO:0016020">
    <property type="term" value="C:membrane"/>
    <property type="evidence" value="ECO:0007669"/>
    <property type="project" value="UniProtKB-SubCell"/>
</dbReference>
<dbReference type="InterPro" id="IPR025640">
    <property type="entry name" value="GYF_2"/>
</dbReference>
<comment type="subcellular location">
    <subcellularLocation>
        <location evidence="1">Membrane</location>
        <topology evidence="1">Multi-pass membrane protein</topology>
    </subcellularLocation>
</comment>
<sequence>MEDLIKTKILNNDSLIWREDFSGWKKLSNVPELYQLMRSVPPTPPTPPIPPAPPMPETLGANPRIGGLKGFLSRFFDEWMPYFTSSTTSALSSSPVKKVNSAHDHACAPHPLAGNWSRFFARVFDLWLINNIVVLWLSNRFSVYVDGFVDWLFRPGSDQIFAIACVPVSLMIDALIYKLFKNTPGKAMLGLMIVTDEGKKVEAGAYLHRNFSLWKN</sequence>
<feature type="domain" description="RDD" evidence="5">
    <location>
        <begin position="113"/>
        <end position="214"/>
    </location>
</feature>
<reference evidence="7 8" key="1">
    <citation type="submission" date="2017-12" db="EMBL/GenBank/DDBJ databases">
        <title>Characterization of six clinical isolates of Enterochimera gen. nov., a novel genus of the Yersiniaciae family and the three species Enterochimera arupensis sp. nov., Enterochimera coloradensis sp. nov, and Enterochimera californica sp. nov.</title>
        <authorList>
            <person name="Rossi A."/>
            <person name="Fisher M."/>
        </authorList>
    </citation>
    <scope>NUCLEOTIDE SEQUENCE [LARGE SCALE GENOMIC DNA]</scope>
    <source>
        <strain evidence="8">2015-Iso6</strain>
    </source>
</reference>
<name>A0A2N5DTD3_9GAMM</name>
<evidence type="ECO:0008006" key="9">
    <source>
        <dbReference type="Google" id="ProtNLM"/>
    </source>
</evidence>
<feature type="domain" description="GYF" evidence="6">
    <location>
        <begin position="1"/>
        <end position="33"/>
    </location>
</feature>
<keyword evidence="4" id="KW-0472">Membrane</keyword>
<evidence type="ECO:0000259" key="6">
    <source>
        <dbReference type="Pfam" id="PF14237"/>
    </source>
</evidence>
<keyword evidence="8" id="KW-1185">Reference proteome</keyword>
<evidence type="ECO:0000256" key="1">
    <source>
        <dbReference type="ARBA" id="ARBA00004141"/>
    </source>
</evidence>
<keyword evidence="2" id="KW-0812">Transmembrane</keyword>
<organism evidence="7 8">
    <name type="scientific">Chimaeribacter californicus</name>
    <dbReference type="NCBI Taxonomy" id="2060067"/>
    <lineage>
        <taxon>Bacteria</taxon>
        <taxon>Pseudomonadati</taxon>
        <taxon>Pseudomonadota</taxon>
        <taxon>Gammaproteobacteria</taxon>
        <taxon>Enterobacterales</taxon>
        <taxon>Yersiniaceae</taxon>
        <taxon>Chimaeribacter</taxon>
    </lineage>
</organism>
<dbReference type="AlphaFoldDB" id="A0A2N5DTD3"/>
<dbReference type="Pfam" id="PF06271">
    <property type="entry name" value="RDD"/>
    <property type="match status" value="1"/>
</dbReference>
<gene>
    <name evidence="7" type="ORF">CYR55_22640</name>
</gene>
<accession>A0A2N5DTD3</accession>
<comment type="caution">
    <text evidence="7">The sequence shown here is derived from an EMBL/GenBank/DDBJ whole genome shotgun (WGS) entry which is preliminary data.</text>
</comment>
<dbReference type="InterPro" id="IPR010432">
    <property type="entry name" value="RDD"/>
</dbReference>
<dbReference type="Pfam" id="PF14237">
    <property type="entry name" value="GYF_2"/>
    <property type="match status" value="1"/>
</dbReference>
<evidence type="ECO:0000256" key="4">
    <source>
        <dbReference type="ARBA" id="ARBA00023136"/>
    </source>
</evidence>
<dbReference type="Proteomes" id="UP000234240">
    <property type="component" value="Unassembled WGS sequence"/>
</dbReference>
<evidence type="ECO:0000313" key="8">
    <source>
        <dbReference type="Proteomes" id="UP000234240"/>
    </source>
</evidence>
<feature type="non-terminal residue" evidence="7">
    <location>
        <position position="216"/>
    </location>
</feature>